<evidence type="ECO:0000313" key="3">
    <source>
        <dbReference type="Proteomes" id="UP001623384"/>
    </source>
</evidence>
<reference evidence="2 3" key="1">
    <citation type="submission" date="2024-03" db="EMBL/GenBank/DDBJ databases">
        <title>Rhodococcus navarretei sp. nov. and Pseudarthrobacter quantumdoti sp. nov., two new species with the ability to biosynthesize Quantum Dots isolated from soil samples at Union Glacier, Antarctica.</title>
        <authorList>
            <person name="Vargas M."/>
        </authorList>
    </citation>
    <scope>NUCLEOTIDE SEQUENCE [LARGE SCALE GENOMIC DNA]</scope>
    <source>
        <strain evidence="2 3">RC-2-3</strain>
    </source>
</reference>
<dbReference type="InterPro" id="IPR048031">
    <property type="entry name" value="ScyD/ScyE-like"/>
</dbReference>
<evidence type="ECO:0000256" key="1">
    <source>
        <dbReference type="SAM" id="SignalP"/>
    </source>
</evidence>
<dbReference type="NCBIfam" id="NF033206">
    <property type="entry name" value="ScyE_fam"/>
    <property type="match status" value="1"/>
</dbReference>
<dbReference type="PANTHER" id="PTHR40274:SF3">
    <property type="entry name" value="VIRGINIAMYCIN B LYASE"/>
    <property type="match status" value="1"/>
</dbReference>
<keyword evidence="3" id="KW-1185">Reference proteome</keyword>
<name>A0ABZ2R1M0_9MICC</name>
<feature type="signal peptide" evidence="1">
    <location>
        <begin position="1"/>
        <end position="25"/>
    </location>
</feature>
<dbReference type="EMBL" id="CP148033">
    <property type="protein sequence ID" value="WXK91779.1"/>
    <property type="molecule type" value="Genomic_DNA"/>
</dbReference>
<feature type="chain" id="PRO_5046685265" evidence="1">
    <location>
        <begin position="26"/>
        <end position="375"/>
    </location>
</feature>
<proteinExistence type="predicted"/>
<accession>A0ABZ2R1M0</accession>
<dbReference type="RefSeq" id="WP_406632991.1">
    <property type="nucleotide sequence ID" value="NZ_CP148033.1"/>
</dbReference>
<sequence>MKTKFALAAGLAAAAIVFPAVPAGAGSDPEHAMPRTLAEGLVGPLSLTVTYDEKTILVTQNFAGLLSRVNSDGSTTPLHQGAEGWGVGGVETRHGTRYFLENAGAGEGDPAALKGWLKSLEPDGDVHDLADLAGYEREKNPDGAQHYGFGSEVPDACLAEWPAFPPARYQGGLDSNPYAVAIDGDKAYVADAGANAILEVDIGTGDVDTLAVLPPRPAVIPAGTRIPVDMEGNTVEVPACVVGHEYAFEPVPTDLEFGPDGRLYVTSLPGGPEDPSLGARGAVFRVNPSTGSVKVWAEDLLSPTGLAIADDGDVYVASMFGNEIIEIDDSGSDRKQFLAVDGPAAVEVRGKTLYATVGFSFADPTQGKVIKAGIG</sequence>
<gene>
    <name evidence="2" type="ORF">WHH00_11820</name>
</gene>
<dbReference type="PANTHER" id="PTHR40274">
    <property type="entry name" value="VIRGINIAMYCIN B LYASE"/>
    <property type="match status" value="1"/>
</dbReference>
<dbReference type="Proteomes" id="UP001623384">
    <property type="component" value="Chromosome"/>
</dbReference>
<evidence type="ECO:0000313" key="2">
    <source>
        <dbReference type="EMBL" id="WXK91779.1"/>
    </source>
</evidence>
<organism evidence="2 3">
    <name type="scientific">Pseudarthrobacter quantipunctorum</name>
    <dbReference type="NCBI Taxonomy" id="3128980"/>
    <lineage>
        <taxon>Bacteria</taxon>
        <taxon>Bacillati</taxon>
        <taxon>Actinomycetota</taxon>
        <taxon>Actinomycetes</taxon>
        <taxon>Micrococcales</taxon>
        <taxon>Micrococcaceae</taxon>
        <taxon>Pseudarthrobacter</taxon>
    </lineage>
</organism>
<dbReference type="SUPFAM" id="SSF63825">
    <property type="entry name" value="YWTD domain"/>
    <property type="match status" value="1"/>
</dbReference>
<dbReference type="InterPro" id="IPR011042">
    <property type="entry name" value="6-blade_b-propeller_TolB-like"/>
</dbReference>
<protein>
    <submittedName>
        <fullName evidence="2">ScyD/ScyE family protein</fullName>
    </submittedName>
</protein>
<keyword evidence="1" id="KW-0732">Signal</keyword>
<dbReference type="Gene3D" id="2.120.10.30">
    <property type="entry name" value="TolB, C-terminal domain"/>
    <property type="match status" value="1"/>
</dbReference>
<dbReference type="InterPro" id="IPR051344">
    <property type="entry name" value="Vgb"/>
</dbReference>